<dbReference type="AlphaFoldDB" id="A0AAD7XGU7"/>
<dbReference type="SUPFAM" id="SSF51197">
    <property type="entry name" value="Clavaminate synthase-like"/>
    <property type="match status" value="1"/>
</dbReference>
<dbReference type="EMBL" id="JAQMWT010000466">
    <property type="protein sequence ID" value="KAJ8600927.1"/>
    <property type="molecule type" value="Genomic_DNA"/>
</dbReference>
<dbReference type="GO" id="GO:0051864">
    <property type="term" value="F:histone H3K36 demethylase activity"/>
    <property type="evidence" value="ECO:0007669"/>
    <property type="project" value="TreeGrafter"/>
</dbReference>
<comment type="function">
    <text evidence="6">Oxygenase that can act as both a histone lysine demethylase and a ribosomal histidine hydroxylase. Is involved in the demethylation of trimethylated 'Lys-9' on histone H3 (H3K9me3), leading to an increase in ribosomal RNA expression. Also catalyzes the hydroxylation of 60S ribosomal protein L27a on 'His-39'. May play an important role in cell growth and survival. May be involved in ribosome biogenesis, most likely during the assembly process of pre-ribosomal particles.</text>
</comment>
<evidence type="ECO:0000256" key="3">
    <source>
        <dbReference type="ARBA" id="ARBA00022723"/>
    </source>
</evidence>
<comment type="cofactor">
    <cofactor evidence="9">
        <name>Fe(2+)</name>
        <dbReference type="ChEBI" id="CHEBI:29033"/>
    </cofactor>
    <text evidence="9">Binds 1 Fe(2+) ion per subunit.</text>
</comment>
<evidence type="ECO:0000256" key="7">
    <source>
        <dbReference type="ARBA" id="ARBA00047687"/>
    </source>
</evidence>
<reference evidence="11" key="1">
    <citation type="submission" date="2023-01" db="EMBL/GenBank/DDBJ databases">
        <title>Metagenome sequencing of chrysophaentin producing Chrysophaeum taylorii.</title>
        <authorList>
            <person name="Davison J."/>
            <person name="Bewley C."/>
        </authorList>
    </citation>
    <scope>NUCLEOTIDE SEQUENCE</scope>
    <source>
        <strain evidence="11">NIES-1699</strain>
    </source>
</reference>
<gene>
    <name evidence="11" type="ORF">CTAYLR_005045</name>
</gene>
<name>A0AAD7XGU7_9STRA</name>
<comment type="catalytic activity">
    <reaction evidence="8">
        <text>L-histidyl-[protein] + 2-oxoglutarate + O2 = (3S)-3-hydroxy-L-histidyl-[protein] + succinate + CO2</text>
        <dbReference type="Rhea" id="RHEA:54256"/>
        <dbReference type="Rhea" id="RHEA-COMP:9745"/>
        <dbReference type="Rhea" id="RHEA-COMP:13840"/>
        <dbReference type="ChEBI" id="CHEBI:15379"/>
        <dbReference type="ChEBI" id="CHEBI:16526"/>
        <dbReference type="ChEBI" id="CHEBI:16810"/>
        <dbReference type="ChEBI" id="CHEBI:29979"/>
        <dbReference type="ChEBI" id="CHEBI:30031"/>
        <dbReference type="ChEBI" id="CHEBI:138021"/>
        <dbReference type="EC" id="1.14.11.79"/>
    </reaction>
</comment>
<keyword evidence="9" id="KW-0223">Dioxygenase</keyword>
<dbReference type="GO" id="GO:0032453">
    <property type="term" value="F:histone H3K4 demethylase activity"/>
    <property type="evidence" value="ECO:0007669"/>
    <property type="project" value="TreeGrafter"/>
</dbReference>
<keyword evidence="4 9" id="KW-0408">Iron</keyword>
<evidence type="ECO:0000256" key="8">
    <source>
        <dbReference type="ARBA" id="ARBA00049465"/>
    </source>
</evidence>
<dbReference type="GO" id="GO:0036139">
    <property type="term" value="F:peptidyl-histidine dioxygenase activity"/>
    <property type="evidence" value="ECO:0007669"/>
    <property type="project" value="UniProtKB-EC"/>
</dbReference>
<keyword evidence="12" id="KW-1185">Reference proteome</keyword>
<dbReference type="PROSITE" id="PS51184">
    <property type="entry name" value="JMJC"/>
    <property type="match status" value="1"/>
</dbReference>
<protein>
    <recommendedName>
        <fullName evidence="9">Bifunctional lysine-specific demethylase and histidyl-hydroxylase</fullName>
        <ecNumber evidence="9">1.14.11.-</ecNumber>
    </recommendedName>
</protein>
<evidence type="ECO:0000256" key="4">
    <source>
        <dbReference type="ARBA" id="ARBA00023004"/>
    </source>
</evidence>
<keyword evidence="9" id="KW-0539">Nucleus</keyword>
<dbReference type="Pfam" id="PF08007">
    <property type="entry name" value="JmjC_2"/>
    <property type="match status" value="1"/>
</dbReference>
<comment type="similarity">
    <text evidence="5">Belongs to the ROX family. MINA53 subfamily.</text>
</comment>
<dbReference type="GO" id="GO:0042254">
    <property type="term" value="P:ribosome biogenesis"/>
    <property type="evidence" value="ECO:0007669"/>
    <property type="project" value="UniProtKB-KW"/>
</dbReference>
<evidence type="ECO:0000313" key="12">
    <source>
        <dbReference type="Proteomes" id="UP001230188"/>
    </source>
</evidence>
<keyword evidence="2" id="KW-0690">Ribosome biogenesis</keyword>
<sequence>MFGRHDAPMVVIPGGNWVADLLALDNEKVATSLSAAHVETSHDPSDVIAPFSGRWREPFVTIFSGDSARKRNESHAQASDAEDFLDALLARNESAVLRIERLEAPLVWLYEKLLGDAFAHVLDGDWTAHLYFSSPGRSALRNHSDVRDVAVWQLYGKKQWLRCAPEKIRSQSIAKKLGYCETYDSEEMNVIMEEAGKYDDCWVDTVRAGNALLIPRGTVHSARATDVPSLHLTIGIADHAQREDETIRRRLATYSDPCNLANITENCNCPTFPPTDAVCGRNEDEGIGPACGAGTASPTGLYVAFAESCDDGCDAD</sequence>
<dbReference type="EC" id="1.14.11.-" evidence="9"/>
<keyword evidence="9" id="KW-0804">Transcription</keyword>
<dbReference type="PANTHER" id="PTHR13096">
    <property type="entry name" value="MINA53 MYC INDUCED NUCLEAR ANTIGEN"/>
    <property type="match status" value="1"/>
</dbReference>
<feature type="domain" description="JmjC" evidence="10">
    <location>
        <begin position="102"/>
        <end position="253"/>
    </location>
</feature>
<comment type="catalytic activity">
    <reaction evidence="7">
        <text>L-histidyl-[ribosomal protein uL15] + 2-oxoglutarate + O2 = (3S)-3-hydroxy-L-histidyl-[ribosomal protein uL15] + succinate + CO2</text>
        <dbReference type="Rhea" id="RHEA:54024"/>
        <dbReference type="Rhea" id="RHEA-COMP:13760"/>
        <dbReference type="Rhea" id="RHEA-COMP:13761"/>
        <dbReference type="ChEBI" id="CHEBI:15379"/>
        <dbReference type="ChEBI" id="CHEBI:16526"/>
        <dbReference type="ChEBI" id="CHEBI:16810"/>
        <dbReference type="ChEBI" id="CHEBI:29979"/>
        <dbReference type="ChEBI" id="CHEBI:30031"/>
        <dbReference type="ChEBI" id="CHEBI:138021"/>
    </reaction>
</comment>
<proteinExistence type="inferred from homology"/>
<evidence type="ECO:0000259" key="10">
    <source>
        <dbReference type="PROSITE" id="PS51184"/>
    </source>
</evidence>
<dbReference type="Gene3D" id="2.60.120.650">
    <property type="entry name" value="Cupin"/>
    <property type="match status" value="1"/>
</dbReference>
<comment type="caution">
    <text evidence="11">The sequence shown here is derived from an EMBL/GenBank/DDBJ whole genome shotgun (WGS) entry which is preliminary data.</text>
</comment>
<dbReference type="GO" id="GO:0005730">
    <property type="term" value="C:nucleolus"/>
    <property type="evidence" value="ECO:0007669"/>
    <property type="project" value="UniProtKB-SubCell"/>
</dbReference>
<dbReference type="GO" id="GO:0005506">
    <property type="term" value="F:iron ion binding"/>
    <property type="evidence" value="ECO:0007669"/>
    <property type="project" value="UniProtKB-UniRule"/>
</dbReference>
<keyword evidence="3 9" id="KW-0479">Metal-binding</keyword>
<evidence type="ECO:0000256" key="5">
    <source>
        <dbReference type="ARBA" id="ARBA00034314"/>
    </source>
</evidence>
<dbReference type="PANTHER" id="PTHR13096:SF7">
    <property type="entry name" value="RIBOSOMAL OXYGENASE 2"/>
    <property type="match status" value="1"/>
</dbReference>
<evidence type="ECO:0000256" key="2">
    <source>
        <dbReference type="ARBA" id="ARBA00022517"/>
    </source>
</evidence>
<evidence type="ECO:0000256" key="9">
    <source>
        <dbReference type="RuleBase" id="RU366061"/>
    </source>
</evidence>
<evidence type="ECO:0000313" key="11">
    <source>
        <dbReference type="EMBL" id="KAJ8600927.1"/>
    </source>
</evidence>
<accession>A0AAD7XGU7</accession>
<dbReference type="InterPro" id="IPR003347">
    <property type="entry name" value="JmjC_dom"/>
</dbReference>
<keyword evidence="9" id="KW-0560">Oxidoreductase</keyword>
<evidence type="ECO:0000256" key="1">
    <source>
        <dbReference type="ARBA" id="ARBA00004604"/>
    </source>
</evidence>
<dbReference type="Proteomes" id="UP001230188">
    <property type="component" value="Unassembled WGS sequence"/>
</dbReference>
<organism evidence="11 12">
    <name type="scientific">Chrysophaeum taylorii</name>
    <dbReference type="NCBI Taxonomy" id="2483200"/>
    <lineage>
        <taxon>Eukaryota</taxon>
        <taxon>Sar</taxon>
        <taxon>Stramenopiles</taxon>
        <taxon>Ochrophyta</taxon>
        <taxon>Pelagophyceae</taxon>
        <taxon>Pelagomonadales</taxon>
        <taxon>Pelagomonadaceae</taxon>
        <taxon>Chrysophaeum</taxon>
    </lineage>
</organism>
<dbReference type="InterPro" id="IPR039994">
    <property type="entry name" value="NO66-like"/>
</dbReference>
<keyword evidence="9" id="KW-0805">Transcription regulation</keyword>
<comment type="subcellular location">
    <subcellularLocation>
        <location evidence="1">Nucleus</location>
        <location evidence="1">Nucleolus</location>
    </subcellularLocation>
</comment>
<evidence type="ECO:0000256" key="6">
    <source>
        <dbReference type="ARBA" id="ARBA00046256"/>
    </source>
</evidence>